<sequence length="343" mass="39116">MLRLFLTFGLIMALEAANEVPNSTVEDDNVDYFKKKDYPYAAGVIITTGLFGMMVNGYVFFAVRKATTFGYAFGRIVTSHTVANFGNCFTFGCLIAPLLLINPDIHETYWGTRSGQFLIFVYNASLFSHLLTAINRFCVVYFPIKYHLLFDNRMTMVSIGIVWSIAAIQVLPYFSTNCTLYFDGPNMAMLPKSTFCSGFVITYLCYYLSVAVICVFGVLDFMTFIGIRFHNRNHVATAISTDKMNRKREIRFFFQACLQDCAFLAELILYFSIGPFFVAHKWIHLFMTTFAWIAVHTIDGLIVIMFNKELRTLKKPRGPLLKNSTSNISRNTPGMVMRHVSRN</sequence>
<keyword evidence="1" id="KW-0812">Transmembrane</keyword>
<feature type="transmembrane region" description="Helical" evidence="1">
    <location>
        <begin position="195"/>
        <end position="219"/>
    </location>
</feature>
<dbReference type="Proteomes" id="UP000095287">
    <property type="component" value="Unplaced"/>
</dbReference>
<feature type="domain" description="7TM GPCR serpentine receptor class x (Srx)" evidence="3">
    <location>
        <begin position="46"/>
        <end position="307"/>
    </location>
</feature>
<feature type="chain" id="PRO_5009312278" evidence="2">
    <location>
        <begin position="17"/>
        <end position="343"/>
    </location>
</feature>
<dbReference type="CDD" id="cd00637">
    <property type="entry name" value="7tm_classA_rhodopsin-like"/>
    <property type="match status" value="1"/>
</dbReference>
<dbReference type="SUPFAM" id="SSF81321">
    <property type="entry name" value="Family A G protein-coupled receptor-like"/>
    <property type="match status" value="1"/>
</dbReference>
<feature type="transmembrane region" description="Helical" evidence="1">
    <location>
        <begin position="252"/>
        <end position="273"/>
    </location>
</feature>
<feature type="transmembrane region" description="Helical" evidence="1">
    <location>
        <begin position="82"/>
        <end position="100"/>
    </location>
</feature>
<feature type="transmembrane region" description="Helical" evidence="1">
    <location>
        <begin position="154"/>
        <end position="175"/>
    </location>
</feature>
<keyword evidence="1" id="KW-0472">Membrane</keyword>
<dbReference type="InterPro" id="IPR019430">
    <property type="entry name" value="7TM_GPCR_serpentine_rcpt_Srx"/>
</dbReference>
<dbReference type="PANTHER" id="PTHR23017:SF3">
    <property type="entry name" value="G-PROTEIN COUPLED RECEPTORS FAMILY 1 PROFILE DOMAIN-CONTAINING PROTEIN"/>
    <property type="match status" value="1"/>
</dbReference>
<evidence type="ECO:0000256" key="1">
    <source>
        <dbReference type="SAM" id="Phobius"/>
    </source>
</evidence>
<feature type="transmembrane region" description="Helical" evidence="1">
    <location>
        <begin position="285"/>
        <end position="307"/>
    </location>
</feature>
<keyword evidence="4" id="KW-1185">Reference proteome</keyword>
<keyword evidence="2" id="KW-0732">Signal</keyword>
<proteinExistence type="predicted"/>
<reference evidence="5" key="1">
    <citation type="submission" date="2016-11" db="UniProtKB">
        <authorList>
            <consortium name="WormBaseParasite"/>
        </authorList>
    </citation>
    <scope>IDENTIFICATION</scope>
</reference>
<organism evidence="4 5">
    <name type="scientific">Steinernema glaseri</name>
    <dbReference type="NCBI Taxonomy" id="37863"/>
    <lineage>
        <taxon>Eukaryota</taxon>
        <taxon>Metazoa</taxon>
        <taxon>Ecdysozoa</taxon>
        <taxon>Nematoda</taxon>
        <taxon>Chromadorea</taxon>
        <taxon>Rhabditida</taxon>
        <taxon>Tylenchina</taxon>
        <taxon>Panagrolaimomorpha</taxon>
        <taxon>Strongyloidoidea</taxon>
        <taxon>Steinernematidae</taxon>
        <taxon>Steinernema</taxon>
    </lineage>
</organism>
<dbReference type="WBParaSite" id="L893_g1724.t1">
    <property type="protein sequence ID" value="L893_g1724.t1"/>
    <property type="gene ID" value="L893_g1724"/>
</dbReference>
<keyword evidence="1" id="KW-1133">Transmembrane helix</keyword>
<evidence type="ECO:0000259" key="3">
    <source>
        <dbReference type="Pfam" id="PF10328"/>
    </source>
</evidence>
<feature type="signal peptide" evidence="2">
    <location>
        <begin position="1"/>
        <end position="16"/>
    </location>
</feature>
<dbReference type="AlphaFoldDB" id="A0A1I7YKC6"/>
<dbReference type="Pfam" id="PF10328">
    <property type="entry name" value="7TM_GPCR_Srx"/>
    <property type="match status" value="1"/>
</dbReference>
<dbReference type="PANTHER" id="PTHR23017">
    <property type="entry name" value="SERPENTINE RECEPTOR, CLASS X"/>
    <property type="match status" value="1"/>
</dbReference>
<dbReference type="Gene3D" id="1.20.1070.10">
    <property type="entry name" value="Rhodopsin 7-helix transmembrane proteins"/>
    <property type="match status" value="1"/>
</dbReference>
<evidence type="ECO:0000313" key="5">
    <source>
        <dbReference type="WBParaSite" id="L893_g1724.t1"/>
    </source>
</evidence>
<accession>A0A1I7YKC6</accession>
<name>A0A1I7YKC6_9BILA</name>
<feature type="transmembrane region" description="Helical" evidence="1">
    <location>
        <begin position="120"/>
        <end position="142"/>
    </location>
</feature>
<feature type="transmembrane region" description="Helical" evidence="1">
    <location>
        <begin position="40"/>
        <end position="61"/>
    </location>
</feature>
<evidence type="ECO:0000313" key="4">
    <source>
        <dbReference type="Proteomes" id="UP000095287"/>
    </source>
</evidence>
<protein>
    <submittedName>
        <fullName evidence="5">7TM_GPCR_Srx domain-containing protein</fullName>
    </submittedName>
</protein>
<evidence type="ECO:0000256" key="2">
    <source>
        <dbReference type="SAM" id="SignalP"/>
    </source>
</evidence>